<dbReference type="InterPro" id="IPR029063">
    <property type="entry name" value="SAM-dependent_MTases_sf"/>
</dbReference>
<accession>A0ABV6ZVK8</accession>
<name>A0ABV6ZVK8_9PROT</name>
<feature type="domain" description="Methyltransferase FkbM" evidence="1">
    <location>
        <begin position="8"/>
        <end position="158"/>
    </location>
</feature>
<gene>
    <name evidence="2" type="ORF">ACFOOR_05000</name>
</gene>
<comment type="caution">
    <text evidence="2">The sequence shown here is derived from an EMBL/GenBank/DDBJ whole genome shotgun (WGS) entry which is preliminary data.</text>
</comment>
<dbReference type="Gene3D" id="3.40.50.150">
    <property type="entry name" value="Vaccinia Virus protein VP39"/>
    <property type="match status" value="1"/>
</dbReference>
<keyword evidence="2" id="KW-0489">Methyltransferase</keyword>
<protein>
    <submittedName>
        <fullName evidence="2">FkbM family methyltransferase</fullName>
    </submittedName>
</protein>
<dbReference type="GO" id="GO:0008168">
    <property type="term" value="F:methyltransferase activity"/>
    <property type="evidence" value="ECO:0007669"/>
    <property type="project" value="UniProtKB-KW"/>
</dbReference>
<keyword evidence="3" id="KW-1185">Reference proteome</keyword>
<dbReference type="Proteomes" id="UP001595379">
    <property type="component" value="Unassembled WGS sequence"/>
</dbReference>
<dbReference type="NCBIfam" id="TIGR01444">
    <property type="entry name" value="fkbM_fam"/>
    <property type="match status" value="1"/>
</dbReference>
<sequence length="240" mass="26265">MQTDLIFDFGMHVGQDTAFYLKKGFRVVAVEANPALAERARLRFARAVAQGRLVIEARGVAASAGEADFHVNTADTAWSSFHAEIGGRGAGASLVRVPTVTAIELFQTHGVPYFMKIDIEGSDHLPLQALRKTSDRPRYVSVENGGPELRALLCELGYDRFKWVNQRDVPRQRLPFPAREGRWTFHRFAYGASGAFGEEAPGPWLALSEVEAVIDAHGAGEDFDASRDGWGDLHARLGAG</sequence>
<evidence type="ECO:0000313" key="3">
    <source>
        <dbReference type="Proteomes" id="UP001595379"/>
    </source>
</evidence>
<reference evidence="3" key="1">
    <citation type="journal article" date="2019" name="Int. J. Syst. Evol. Microbiol.">
        <title>The Global Catalogue of Microorganisms (GCM) 10K type strain sequencing project: providing services to taxonomists for standard genome sequencing and annotation.</title>
        <authorList>
            <consortium name="The Broad Institute Genomics Platform"/>
            <consortium name="The Broad Institute Genome Sequencing Center for Infectious Disease"/>
            <person name="Wu L."/>
            <person name="Ma J."/>
        </authorList>
    </citation>
    <scope>NUCLEOTIDE SEQUENCE [LARGE SCALE GENOMIC DNA]</scope>
    <source>
        <strain evidence="3">KCTC 52487</strain>
    </source>
</reference>
<dbReference type="Pfam" id="PF05050">
    <property type="entry name" value="Methyltransf_21"/>
    <property type="match status" value="1"/>
</dbReference>
<dbReference type="EMBL" id="JBHRSV010000003">
    <property type="protein sequence ID" value="MFC2925455.1"/>
    <property type="molecule type" value="Genomic_DNA"/>
</dbReference>
<dbReference type="SUPFAM" id="SSF53335">
    <property type="entry name" value="S-adenosyl-L-methionine-dependent methyltransferases"/>
    <property type="match status" value="1"/>
</dbReference>
<keyword evidence="2" id="KW-0808">Transferase</keyword>
<dbReference type="GO" id="GO:0032259">
    <property type="term" value="P:methylation"/>
    <property type="evidence" value="ECO:0007669"/>
    <property type="project" value="UniProtKB-KW"/>
</dbReference>
<evidence type="ECO:0000259" key="1">
    <source>
        <dbReference type="Pfam" id="PF05050"/>
    </source>
</evidence>
<organism evidence="2 3">
    <name type="scientific">Hyphobacterium vulgare</name>
    <dbReference type="NCBI Taxonomy" id="1736751"/>
    <lineage>
        <taxon>Bacteria</taxon>
        <taxon>Pseudomonadati</taxon>
        <taxon>Pseudomonadota</taxon>
        <taxon>Alphaproteobacteria</taxon>
        <taxon>Maricaulales</taxon>
        <taxon>Maricaulaceae</taxon>
        <taxon>Hyphobacterium</taxon>
    </lineage>
</organism>
<proteinExistence type="predicted"/>
<dbReference type="InterPro" id="IPR006342">
    <property type="entry name" value="FkbM_mtfrase"/>
</dbReference>
<dbReference type="RefSeq" id="WP_343164767.1">
    <property type="nucleotide sequence ID" value="NZ_JBHRSV010000003.1"/>
</dbReference>
<evidence type="ECO:0000313" key="2">
    <source>
        <dbReference type="EMBL" id="MFC2925455.1"/>
    </source>
</evidence>